<dbReference type="EMBL" id="LGRX02012609">
    <property type="protein sequence ID" value="KAK3267121.1"/>
    <property type="molecule type" value="Genomic_DNA"/>
</dbReference>
<evidence type="ECO:0000313" key="6">
    <source>
        <dbReference type="Proteomes" id="UP001190700"/>
    </source>
</evidence>
<dbReference type="PANTHER" id="PTHR19375">
    <property type="entry name" value="HEAT SHOCK PROTEIN 70KDA"/>
    <property type="match status" value="1"/>
</dbReference>
<dbReference type="InterPro" id="IPR018181">
    <property type="entry name" value="Heat_shock_70_CS"/>
</dbReference>
<proteinExistence type="inferred from homology"/>
<comment type="caution">
    <text evidence="5">The sequence shown here is derived from an EMBL/GenBank/DDBJ whole genome shotgun (WGS) entry which is preliminary data.</text>
</comment>
<dbReference type="SUPFAM" id="SSF53067">
    <property type="entry name" value="Actin-like ATPase domain"/>
    <property type="match status" value="2"/>
</dbReference>
<feature type="region of interest" description="Disordered" evidence="4">
    <location>
        <begin position="225"/>
        <end position="270"/>
    </location>
</feature>
<sequence length="780" mass="83053">MEPEGFWARVEEYRQSERAFRLGQYAKAKKARVSESMWGVKFEMNLSLTTHGSRSWKSRRKHCLKVMVDLQAEQEFEGDLQLEGMDVTSRAAALRQHSAAAEDGASALSTELCSADMAATLKATTGTSPITEVQQPVGAAMEGRQPAGAAVEGRQPVGAAVEEQQPVGATVEERQPVGAAVEERQPVASSTEVLQVLRTSTAPGTEAVRKAAELGPKALRQELRRARAGTGSEHSLLRPEEQPHSESLVPPSTSADDLTAGDRDTTRSERLKGVLAAEDETISRADGSSRDDVAEVDGVEAVRHTASRHGVEMRANLARDSKAAAESAVQQLEECACKESVLAAAEALVAALRLELGSTGPSAKSSLAVPAAQEIAAREEGEGAGQSPAVGAATTGEVTPPQEMVGGAATAGASRHILGIDLGTTRTCVAVFDADREAVGLRERVTMIRSGCQATTIPSVVFVDRNNQVEAVGHEAAVLMRDDPQGGLFDAKRIIGLPYSAFRMHAREMAATWPFKVVEEEDDRCAITIRSEHVTPQEVSAYVLDHAMELASSQLGLAAGGPYSAVIAVPAHFTDAQRQATLDAAKMANLEVIQLITEPTAAALAYGVLQERSPTASPEEAWREEAGAHPGLMAHGYYVVFDMGGGTTDVTLVRADAEHAEIQVKAVNGDGHLGGQDFDQVVLDVMLEWCAERKGSAEALPPNVVPYLLEAAKRAKHALSTQESVAVSVYPVDLQERFTLTRAHFEHMVSTCSTALTRPHLTPPCRLQPKPSVATPALPR</sequence>
<feature type="region of interest" description="Disordered" evidence="4">
    <location>
        <begin position="378"/>
        <end position="400"/>
    </location>
</feature>
<dbReference type="Gene3D" id="3.90.640.10">
    <property type="entry name" value="Actin, Chain A, domain 4"/>
    <property type="match status" value="1"/>
</dbReference>
<dbReference type="Pfam" id="PF00012">
    <property type="entry name" value="HSP70"/>
    <property type="match status" value="1"/>
</dbReference>
<dbReference type="AlphaFoldDB" id="A0AAE0L026"/>
<dbReference type="InterPro" id="IPR043129">
    <property type="entry name" value="ATPase_NBD"/>
</dbReference>
<evidence type="ECO:0000313" key="5">
    <source>
        <dbReference type="EMBL" id="KAK3267121.1"/>
    </source>
</evidence>
<keyword evidence="1 3" id="KW-0547">Nucleotide-binding</keyword>
<dbReference type="Gene3D" id="3.30.420.40">
    <property type="match status" value="2"/>
</dbReference>
<keyword evidence="2 3" id="KW-0067">ATP-binding</keyword>
<comment type="similarity">
    <text evidence="3">Belongs to the heat shock protein 70 family.</text>
</comment>
<evidence type="ECO:0000256" key="4">
    <source>
        <dbReference type="SAM" id="MobiDB-lite"/>
    </source>
</evidence>
<reference evidence="5 6" key="1">
    <citation type="journal article" date="2015" name="Genome Biol. Evol.">
        <title>Comparative Genomics of a Bacterivorous Green Alga Reveals Evolutionary Causalities and Consequences of Phago-Mixotrophic Mode of Nutrition.</title>
        <authorList>
            <person name="Burns J.A."/>
            <person name="Paasch A."/>
            <person name="Narechania A."/>
            <person name="Kim E."/>
        </authorList>
    </citation>
    <scope>NUCLEOTIDE SEQUENCE [LARGE SCALE GENOMIC DNA]</scope>
    <source>
        <strain evidence="5 6">PLY_AMNH</strain>
    </source>
</reference>
<name>A0AAE0L026_9CHLO</name>
<dbReference type="InterPro" id="IPR013126">
    <property type="entry name" value="Hsp_70_fam"/>
</dbReference>
<feature type="compositionally biased region" description="Basic and acidic residues" evidence="4">
    <location>
        <begin position="235"/>
        <end position="244"/>
    </location>
</feature>
<dbReference type="Proteomes" id="UP001190700">
    <property type="component" value="Unassembled WGS sequence"/>
</dbReference>
<feature type="region of interest" description="Disordered" evidence="4">
    <location>
        <begin position="760"/>
        <end position="780"/>
    </location>
</feature>
<dbReference type="GO" id="GO:0005524">
    <property type="term" value="F:ATP binding"/>
    <property type="evidence" value="ECO:0007669"/>
    <property type="project" value="UniProtKB-KW"/>
</dbReference>
<dbReference type="PROSITE" id="PS00329">
    <property type="entry name" value="HSP70_2"/>
    <property type="match status" value="1"/>
</dbReference>
<feature type="compositionally biased region" description="Basic and acidic residues" evidence="4">
    <location>
        <begin position="171"/>
        <end position="185"/>
    </location>
</feature>
<evidence type="ECO:0000256" key="3">
    <source>
        <dbReference type="RuleBase" id="RU003322"/>
    </source>
</evidence>
<organism evidence="5 6">
    <name type="scientific">Cymbomonas tetramitiformis</name>
    <dbReference type="NCBI Taxonomy" id="36881"/>
    <lineage>
        <taxon>Eukaryota</taxon>
        <taxon>Viridiplantae</taxon>
        <taxon>Chlorophyta</taxon>
        <taxon>Pyramimonadophyceae</taxon>
        <taxon>Pyramimonadales</taxon>
        <taxon>Pyramimonadaceae</taxon>
        <taxon>Cymbomonas</taxon>
    </lineage>
</organism>
<gene>
    <name evidence="5" type="ORF">CYMTET_24304</name>
</gene>
<feature type="region of interest" description="Disordered" evidence="4">
    <location>
        <begin position="138"/>
        <end position="193"/>
    </location>
</feature>
<protein>
    <submittedName>
        <fullName evidence="5">Uncharacterized protein</fullName>
    </submittedName>
</protein>
<dbReference type="GO" id="GO:0140662">
    <property type="term" value="F:ATP-dependent protein folding chaperone"/>
    <property type="evidence" value="ECO:0007669"/>
    <property type="project" value="InterPro"/>
</dbReference>
<feature type="compositionally biased region" description="Basic and acidic residues" evidence="4">
    <location>
        <begin position="260"/>
        <end position="270"/>
    </location>
</feature>
<evidence type="ECO:0000256" key="2">
    <source>
        <dbReference type="ARBA" id="ARBA00022840"/>
    </source>
</evidence>
<evidence type="ECO:0000256" key="1">
    <source>
        <dbReference type="ARBA" id="ARBA00022741"/>
    </source>
</evidence>
<dbReference type="PRINTS" id="PR00301">
    <property type="entry name" value="HEATSHOCK70"/>
</dbReference>
<accession>A0AAE0L026</accession>
<keyword evidence="6" id="KW-1185">Reference proteome</keyword>